<evidence type="ECO:0000256" key="4">
    <source>
        <dbReference type="ARBA" id="ARBA00022989"/>
    </source>
</evidence>
<dbReference type="InterPro" id="IPR002528">
    <property type="entry name" value="MATE_fam"/>
</dbReference>
<feature type="transmembrane region" description="Helical" evidence="6">
    <location>
        <begin position="340"/>
        <end position="358"/>
    </location>
</feature>
<feature type="transmembrane region" description="Helical" evidence="6">
    <location>
        <begin position="225"/>
        <end position="244"/>
    </location>
</feature>
<dbReference type="Proteomes" id="UP001162741">
    <property type="component" value="Chromosome"/>
</dbReference>
<feature type="transmembrane region" description="Helical" evidence="6">
    <location>
        <begin position="435"/>
        <end position="459"/>
    </location>
</feature>
<evidence type="ECO:0000313" key="7">
    <source>
        <dbReference type="EMBL" id="UYQ92359.1"/>
    </source>
</evidence>
<sequence length="520" mass="57544">MQAANRVVINTGTLYGKMLITIVISLYSTRLVLNALGANDFGLFNLISGVIAMLSFVNMAMTLSTQRYMSYSLGGGDTEQLKKVFNSSVLLHFVLGLILVTLFELVGIYMFDHVLNIPPDRLQAAKVIYHLMVASAFFTVISVPYDAVINARENMMLVAITGILESLLKLGIAVYLQYAASDKLVLFAGFSAGITVAMLLIKRFYCIARYEETRIRIKKYFSKSLLKEMFGYGGWNMFGAVSVVARNQGIAMILNVFFGTVVNAAYGIANQVNAQLSFFSVTMLQSLNPQIIKSEGRGDRERMLRLAMIASKFSFSLLAFFAIPAIIEMPFILQQWLKDVPTYTVVFCRLILLATLVNQLSQGIQVGVQSVGRIGAYQVTVSILLMMNLPIAYLLLWLGLPPQSVLVAAALVEVVTCAYRMMAGRRLIGLQVEEYFQKVVVSAVVPVFLAACISALTLLLLPEGWLRLMLTCVVSVISITLFMRYLGLTAYELEKLKAVIVKALTKINPRFALVMAGRKF</sequence>
<feature type="transmembrane region" description="Helical" evidence="6">
    <location>
        <begin position="313"/>
        <end position="334"/>
    </location>
</feature>
<feature type="transmembrane region" description="Helical" evidence="6">
    <location>
        <begin position="184"/>
        <end position="205"/>
    </location>
</feature>
<dbReference type="EMBL" id="CP107006">
    <property type="protein sequence ID" value="UYQ92359.1"/>
    <property type="molecule type" value="Genomic_DNA"/>
</dbReference>
<keyword evidence="3 6" id="KW-0812">Transmembrane</keyword>
<feature type="transmembrane region" description="Helical" evidence="6">
    <location>
        <begin position="157"/>
        <end position="178"/>
    </location>
</feature>
<dbReference type="Pfam" id="PF01554">
    <property type="entry name" value="MatE"/>
    <property type="match status" value="1"/>
</dbReference>
<evidence type="ECO:0000256" key="6">
    <source>
        <dbReference type="SAM" id="Phobius"/>
    </source>
</evidence>
<feature type="transmembrane region" description="Helical" evidence="6">
    <location>
        <begin position="127"/>
        <end position="145"/>
    </location>
</feature>
<keyword evidence="5 6" id="KW-0472">Membrane</keyword>
<keyword evidence="4 6" id="KW-1133">Transmembrane helix</keyword>
<feature type="transmembrane region" description="Helical" evidence="6">
    <location>
        <begin position="379"/>
        <end position="399"/>
    </location>
</feature>
<name>A0ABY6IY98_9BACT</name>
<organism evidence="7 8">
    <name type="scientific">Chitinophaga horti</name>
    <dbReference type="NCBI Taxonomy" id="2920382"/>
    <lineage>
        <taxon>Bacteria</taxon>
        <taxon>Pseudomonadati</taxon>
        <taxon>Bacteroidota</taxon>
        <taxon>Chitinophagia</taxon>
        <taxon>Chitinophagales</taxon>
        <taxon>Chitinophagaceae</taxon>
        <taxon>Chitinophaga</taxon>
    </lineage>
</organism>
<protein>
    <recommendedName>
        <fullName evidence="9">Na+-driven multidrug efflux pump</fullName>
    </recommendedName>
</protein>
<evidence type="ECO:0000256" key="3">
    <source>
        <dbReference type="ARBA" id="ARBA00022692"/>
    </source>
</evidence>
<dbReference type="RefSeq" id="WP_264280632.1">
    <property type="nucleotide sequence ID" value="NZ_CP107006.1"/>
</dbReference>
<gene>
    <name evidence="7" type="ORF">MKQ68_19940</name>
</gene>
<evidence type="ECO:0000256" key="1">
    <source>
        <dbReference type="ARBA" id="ARBA00004651"/>
    </source>
</evidence>
<feature type="transmembrane region" description="Helical" evidence="6">
    <location>
        <begin position="405"/>
        <end position="423"/>
    </location>
</feature>
<reference evidence="7" key="1">
    <citation type="submission" date="2022-10" db="EMBL/GenBank/DDBJ databases">
        <title>Chitinophaga sp. nov., isolated from soil.</title>
        <authorList>
            <person name="Jeon C.O."/>
        </authorList>
    </citation>
    <scope>NUCLEOTIDE SEQUENCE</scope>
    <source>
        <strain evidence="7">R8</strain>
    </source>
</reference>
<accession>A0ABY6IY98</accession>
<keyword evidence="2" id="KW-1003">Cell membrane</keyword>
<feature type="transmembrane region" description="Helical" evidence="6">
    <location>
        <begin position="250"/>
        <end position="269"/>
    </location>
</feature>
<keyword evidence="8" id="KW-1185">Reference proteome</keyword>
<comment type="subcellular location">
    <subcellularLocation>
        <location evidence="1">Cell membrane</location>
        <topology evidence="1">Multi-pass membrane protein</topology>
    </subcellularLocation>
</comment>
<feature type="transmembrane region" description="Helical" evidence="6">
    <location>
        <begin position="89"/>
        <end position="111"/>
    </location>
</feature>
<evidence type="ECO:0000313" key="8">
    <source>
        <dbReference type="Proteomes" id="UP001162741"/>
    </source>
</evidence>
<feature type="transmembrane region" description="Helical" evidence="6">
    <location>
        <begin position="41"/>
        <end position="61"/>
    </location>
</feature>
<feature type="transmembrane region" description="Helical" evidence="6">
    <location>
        <begin position="7"/>
        <end position="29"/>
    </location>
</feature>
<evidence type="ECO:0000256" key="5">
    <source>
        <dbReference type="ARBA" id="ARBA00023136"/>
    </source>
</evidence>
<evidence type="ECO:0000256" key="2">
    <source>
        <dbReference type="ARBA" id="ARBA00022475"/>
    </source>
</evidence>
<evidence type="ECO:0008006" key="9">
    <source>
        <dbReference type="Google" id="ProtNLM"/>
    </source>
</evidence>
<feature type="transmembrane region" description="Helical" evidence="6">
    <location>
        <begin position="465"/>
        <end position="487"/>
    </location>
</feature>
<dbReference type="InterPro" id="IPR050833">
    <property type="entry name" value="Poly_Biosynth_Transport"/>
</dbReference>
<dbReference type="PANTHER" id="PTHR30250">
    <property type="entry name" value="PST FAMILY PREDICTED COLANIC ACID TRANSPORTER"/>
    <property type="match status" value="1"/>
</dbReference>
<dbReference type="PANTHER" id="PTHR30250:SF26">
    <property type="entry name" value="PSMA PROTEIN"/>
    <property type="match status" value="1"/>
</dbReference>
<proteinExistence type="predicted"/>